<dbReference type="HOGENOM" id="CLU_024115_0_0_0"/>
<evidence type="ECO:0000256" key="2">
    <source>
        <dbReference type="ARBA" id="ARBA00008072"/>
    </source>
</evidence>
<dbReference type="Pfam" id="PF22725">
    <property type="entry name" value="GFO_IDH_MocA_C3"/>
    <property type="match status" value="1"/>
</dbReference>
<gene>
    <name evidence="9" type="ORF">U27_04112</name>
</gene>
<organism evidence="9">
    <name type="scientific">Vecturithrix granuli</name>
    <dbReference type="NCBI Taxonomy" id="1499967"/>
    <lineage>
        <taxon>Bacteria</taxon>
        <taxon>Candidatus Moduliflexota</taxon>
        <taxon>Candidatus Vecturitrichia</taxon>
        <taxon>Candidatus Vecturitrichales</taxon>
        <taxon>Candidatus Vecturitrichaceae</taxon>
        <taxon>Candidatus Vecturithrix</taxon>
    </lineage>
</organism>
<keyword evidence="3" id="KW-0479">Metal-binding</keyword>
<dbReference type="eggNOG" id="COG1063">
    <property type="taxonomic scope" value="Bacteria"/>
</dbReference>
<dbReference type="Pfam" id="PF01408">
    <property type="entry name" value="GFO_IDH_MocA"/>
    <property type="match status" value="1"/>
</dbReference>
<dbReference type="GO" id="GO:0000166">
    <property type="term" value="F:nucleotide binding"/>
    <property type="evidence" value="ECO:0007669"/>
    <property type="project" value="InterPro"/>
</dbReference>
<evidence type="ECO:0000313" key="10">
    <source>
        <dbReference type="Proteomes" id="UP000030661"/>
    </source>
</evidence>
<dbReference type="InterPro" id="IPR011032">
    <property type="entry name" value="GroES-like_sf"/>
</dbReference>
<feature type="domain" description="GFO/IDH/MocA-like oxidoreductase" evidence="8">
    <location>
        <begin position="555"/>
        <end position="642"/>
    </location>
</feature>
<evidence type="ECO:0000256" key="5">
    <source>
        <dbReference type="ARBA" id="ARBA00023002"/>
    </source>
</evidence>
<dbReference type="GO" id="GO:0016491">
    <property type="term" value="F:oxidoreductase activity"/>
    <property type="evidence" value="ECO:0007669"/>
    <property type="project" value="UniProtKB-KW"/>
</dbReference>
<dbReference type="Gene3D" id="3.40.50.720">
    <property type="entry name" value="NAD(P)-binding Rossmann-like Domain"/>
    <property type="match status" value="2"/>
</dbReference>
<reference evidence="9" key="1">
    <citation type="journal article" date="2015" name="PeerJ">
        <title>First genomic representation of candidate bacterial phylum KSB3 points to enhanced environmental sensing as a trigger of wastewater bulking.</title>
        <authorList>
            <person name="Sekiguchi Y."/>
            <person name="Ohashi A."/>
            <person name="Parks D.H."/>
            <person name="Yamauchi T."/>
            <person name="Tyson G.W."/>
            <person name="Hugenholtz P."/>
        </authorList>
    </citation>
    <scope>NUCLEOTIDE SEQUENCE [LARGE SCALE GENOMIC DNA]</scope>
</reference>
<sequence>MKQILQNLKTGRTELVEIPAPQAKPGHLLIKTTHTLISAGTERMLVEFSRGNYLQKAKQQPEKVRQVLEKIKTDGLLPTIDAVRAKLDQPLALGYCHVGTVLECQASNFQERLLKGERVISNGPHAEVVCVPRNLCVRIPNHVSEEDASFTVVSAIGLQGIRLANPSVGETFVVIGLGLIGLLTVQMLHAAGCQVLGVDIDPAKGLLAQKFGATVVDLSLGGDPLAAVLSCSGGRGADGVLITAATTSSEPVHQAAQMCRKRGRIVLVGMAGLELKRSDLYEKELSFQVSCSYGPGRYDPEYEEKGHDYPIGYVRWTAQRNFEAVLDLMASGKLDVKSLISHRLPFEEAEKAYKLIGENTEPYTGILLQYQSDKASQTSSLLVEKTIELRAPSRPCAANTSIVAGVIGSGNFAGQVLLPALQQTGARLKTIASSKGVTGTHLGKKFGFERSTTDVERIFADAEITTVFITTRHNTHAQFVLQALEAGKHVFVEKPLCLTLEELDSITSQLLNFSTSPPLLMVGFNRRFAPHIVKLKTLLSTIYEPKSFILTVNAGSLPPEHWNHDPHIGGGRILGEACHFIDLLRFLAGHHFGHYSLIRLNKKGEETVSLQFTFADGSIGTIHYFTNGNKGFSKEHLEVFGAGKILQLDNFKTLRGYGWKTFHQMKLWRQDKGHHQEMQRFIEAIEQGGAAPIPFEEIVEVMRVTLELSSECK</sequence>
<dbReference type="Pfam" id="PF00107">
    <property type="entry name" value="ADH_zinc_N"/>
    <property type="match status" value="1"/>
</dbReference>
<dbReference type="Gene3D" id="3.30.360.10">
    <property type="entry name" value="Dihydrodipicolinate Reductase, domain 2"/>
    <property type="match status" value="1"/>
</dbReference>
<dbReference type="InterPro" id="IPR000683">
    <property type="entry name" value="Gfo/Idh/MocA-like_OxRdtase_N"/>
</dbReference>
<dbReference type="SUPFAM" id="SSF50129">
    <property type="entry name" value="GroES-like"/>
    <property type="match status" value="1"/>
</dbReference>
<dbReference type="Gene3D" id="3.90.180.10">
    <property type="entry name" value="Medium-chain alcohol dehydrogenases, catalytic domain"/>
    <property type="match status" value="1"/>
</dbReference>
<keyword evidence="5" id="KW-0560">Oxidoreductase</keyword>
<dbReference type="SUPFAM" id="SSF51735">
    <property type="entry name" value="NAD(P)-binding Rossmann-fold domains"/>
    <property type="match status" value="2"/>
</dbReference>
<evidence type="ECO:0000256" key="1">
    <source>
        <dbReference type="ARBA" id="ARBA00001947"/>
    </source>
</evidence>
<feature type="domain" description="Gfo/Idh/MocA-like oxidoreductase N-terminal" evidence="7">
    <location>
        <begin position="404"/>
        <end position="506"/>
    </location>
</feature>
<evidence type="ECO:0000259" key="6">
    <source>
        <dbReference type="Pfam" id="PF00107"/>
    </source>
</evidence>
<proteinExistence type="inferred from homology"/>
<dbReference type="InterPro" id="IPR013149">
    <property type="entry name" value="ADH-like_C"/>
</dbReference>
<accession>A0A081BXU2</accession>
<keyword evidence="4" id="KW-0862">Zinc</keyword>
<dbReference type="GO" id="GO:0046872">
    <property type="term" value="F:metal ion binding"/>
    <property type="evidence" value="ECO:0007669"/>
    <property type="project" value="UniProtKB-KW"/>
</dbReference>
<dbReference type="PANTHER" id="PTHR43350">
    <property type="entry name" value="NAD-DEPENDENT ALCOHOL DEHYDROGENASE"/>
    <property type="match status" value="1"/>
</dbReference>
<evidence type="ECO:0000256" key="4">
    <source>
        <dbReference type="ARBA" id="ARBA00022833"/>
    </source>
</evidence>
<comment type="cofactor">
    <cofactor evidence="1">
        <name>Zn(2+)</name>
        <dbReference type="ChEBI" id="CHEBI:29105"/>
    </cofactor>
</comment>
<evidence type="ECO:0000313" key="9">
    <source>
        <dbReference type="EMBL" id="GAK57147.1"/>
    </source>
</evidence>
<dbReference type="EMBL" id="DF820465">
    <property type="protein sequence ID" value="GAK57147.1"/>
    <property type="molecule type" value="Genomic_DNA"/>
</dbReference>
<evidence type="ECO:0000256" key="3">
    <source>
        <dbReference type="ARBA" id="ARBA00022723"/>
    </source>
</evidence>
<dbReference type="STRING" id="1499967.U27_04112"/>
<protein>
    <submittedName>
        <fullName evidence="9">Oxidoreductase domain protein</fullName>
    </submittedName>
</protein>
<dbReference type="CDD" id="cd08255">
    <property type="entry name" value="2-desacetyl-2-hydroxyethyl_bacteriochlorophyllide_like"/>
    <property type="match status" value="1"/>
</dbReference>
<dbReference type="AlphaFoldDB" id="A0A081BXU2"/>
<dbReference type="Proteomes" id="UP000030661">
    <property type="component" value="Unassembled WGS sequence"/>
</dbReference>
<evidence type="ECO:0000259" key="8">
    <source>
        <dbReference type="Pfam" id="PF22725"/>
    </source>
</evidence>
<name>A0A081BXU2_VECG1</name>
<dbReference type="InterPro" id="IPR055170">
    <property type="entry name" value="GFO_IDH_MocA-like_dom"/>
</dbReference>
<dbReference type="eggNOG" id="COG0673">
    <property type="taxonomic scope" value="Bacteria"/>
</dbReference>
<feature type="domain" description="Alcohol dehydrogenase-like C-terminal" evidence="6">
    <location>
        <begin position="180"/>
        <end position="298"/>
    </location>
</feature>
<comment type="similarity">
    <text evidence="2">Belongs to the zinc-containing alcohol dehydrogenase family.</text>
</comment>
<dbReference type="InterPro" id="IPR036291">
    <property type="entry name" value="NAD(P)-bd_dom_sf"/>
</dbReference>
<dbReference type="PANTHER" id="PTHR43350:SF19">
    <property type="entry name" value="D-GULOSIDE 3-DEHYDROGENASE"/>
    <property type="match status" value="1"/>
</dbReference>
<dbReference type="SUPFAM" id="SSF55347">
    <property type="entry name" value="Glyceraldehyde-3-phosphate dehydrogenase-like, C-terminal domain"/>
    <property type="match status" value="1"/>
</dbReference>
<keyword evidence="10" id="KW-1185">Reference proteome</keyword>
<evidence type="ECO:0000259" key="7">
    <source>
        <dbReference type="Pfam" id="PF01408"/>
    </source>
</evidence>